<evidence type="ECO:0000256" key="3">
    <source>
        <dbReference type="ARBA" id="ARBA00022692"/>
    </source>
</evidence>
<name>A0A378M8W5_LISGR</name>
<feature type="domain" description="Putative aromatic acid exporter C-terminal" evidence="7">
    <location>
        <begin position="145"/>
        <end position="310"/>
    </location>
</feature>
<organism evidence="8 9">
    <name type="scientific">Listeria grayi</name>
    <name type="common">Listeria murrayi</name>
    <dbReference type="NCBI Taxonomy" id="1641"/>
    <lineage>
        <taxon>Bacteria</taxon>
        <taxon>Bacillati</taxon>
        <taxon>Bacillota</taxon>
        <taxon>Bacilli</taxon>
        <taxon>Bacillales</taxon>
        <taxon>Listeriaceae</taxon>
        <taxon>Listeria</taxon>
    </lineage>
</organism>
<dbReference type="PANTHER" id="PTHR40064">
    <property type="entry name" value="MEMBRANE PROTEIN-RELATED"/>
    <property type="match status" value="1"/>
</dbReference>
<evidence type="ECO:0000256" key="6">
    <source>
        <dbReference type="SAM" id="Phobius"/>
    </source>
</evidence>
<accession>A0A378M8W5</accession>
<dbReference type="InterPro" id="IPR010343">
    <property type="entry name" value="ArAE_1"/>
</dbReference>
<keyword evidence="4 6" id="KW-1133">Transmembrane helix</keyword>
<evidence type="ECO:0000313" key="9">
    <source>
        <dbReference type="Proteomes" id="UP000254879"/>
    </source>
</evidence>
<dbReference type="InterPro" id="IPR052984">
    <property type="entry name" value="UPF0421"/>
</dbReference>
<dbReference type="Pfam" id="PF11728">
    <property type="entry name" value="ArAE_1_C"/>
    <property type="match status" value="1"/>
</dbReference>
<evidence type="ECO:0000256" key="1">
    <source>
        <dbReference type="ARBA" id="ARBA00004651"/>
    </source>
</evidence>
<reference evidence="8 9" key="1">
    <citation type="submission" date="2018-06" db="EMBL/GenBank/DDBJ databases">
        <authorList>
            <consortium name="Pathogen Informatics"/>
            <person name="Doyle S."/>
        </authorList>
    </citation>
    <scope>NUCLEOTIDE SEQUENCE [LARGE SCALE GENOMIC DNA]</scope>
    <source>
        <strain evidence="9">NCTC 10815</strain>
    </source>
</reference>
<dbReference type="InterPro" id="IPR021062">
    <property type="entry name" value="ArAE_1_C"/>
</dbReference>
<evidence type="ECO:0000313" key="8">
    <source>
        <dbReference type="EMBL" id="STY42808.1"/>
    </source>
</evidence>
<dbReference type="RefSeq" id="WP_003758505.1">
    <property type="nucleotide sequence ID" value="NZ_CABKNG010000002.1"/>
</dbReference>
<evidence type="ECO:0000259" key="7">
    <source>
        <dbReference type="Pfam" id="PF11728"/>
    </source>
</evidence>
<protein>
    <submittedName>
        <fullName evidence="8">Predicted membrane protein</fullName>
    </submittedName>
</protein>
<feature type="transmembrane region" description="Helical" evidence="6">
    <location>
        <begin position="58"/>
        <end position="87"/>
    </location>
</feature>
<dbReference type="Proteomes" id="UP000254879">
    <property type="component" value="Unassembled WGS sequence"/>
</dbReference>
<evidence type="ECO:0000256" key="5">
    <source>
        <dbReference type="ARBA" id="ARBA00023136"/>
    </source>
</evidence>
<dbReference type="Gene3D" id="1.20.120.940">
    <property type="entry name" value="Putative aromatic acid exporter, C-terminal domain"/>
    <property type="match status" value="1"/>
</dbReference>
<proteinExistence type="predicted"/>
<keyword evidence="3 6" id="KW-0812">Transmembrane</keyword>
<dbReference type="AlphaFoldDB" id="A0A378M8W5"/>
<feature type="transmembrane region" description="Helical" evidence="6">
    <location>
        <begin position="124"/>
        <end position="141"/>
    </location>
</feature>
<gene>
    <name evidence="8" type="ORF">NCTC10815_00055</name>
</gene>
<dbReference type="EMBL" id="UGPG01000001">
    <property type="protein sequence ID" value="STY42808.1"/>
    <property type="molecule type" value="Genomic_DNA"/>
</dbReference>
<keyword evidence="5 6" id="KW-0472">Membrane</keyword>
<comment type="subcellular location">
    <subcellularLocation>
        <location evidence="1">Cell membrane</location>
        <topology evidence="1">Multi-pass membrane protein</topology>
    </subcellularLocation>
</comment>
<evidence type="ECO:0000256" key="4">
    <source>
        <dbReference type="ARBA" id="ARBA00022989"/>
    </source>
</evidence>
<dbReference type="InterPro" id="IPR038323">
    <property type="entry name" value="ArAE_1_C_sf"/>
</dbReference>
<feature type="transmembrane region" description="Helical" evidence="6">
    <location>
        <begin position="12"/>
        <end position="38"/>
    </location>
</feature>
<sequence>MRIGMRTIKTAVGACIAIWIANWLSLDYAVSAGVITILSIQNTKKSSLQLAYQRLFSAILALAVAALCFYVIGFNALAFGFALLIFIPLAVRFKLTDGIVVSSVLMTHLLVERVITVGLFANELLLMAVGAGIAILLNLYMPKMENRIKASQKHIEQLMRSILSGMADQLANQVSFEDRDQELPGLHLALLEAKQAATNHSENQFFKQEQYYLQYMDMRLVQYQILLQMKEHLVTLSEDTFYSKELAKITQKTADSLSEENPADELVAAVTELVHQFRESELPQTRNEFEHRAKLFQYMNDLRYFLEIKRNFIQRV</sequence>
<keyword evidence="2" id="KW-1003">Cell membrane</keyword>
<dbReference type="GO" id="GO:0005886">
    <property type="term" value="C:plasma membrane"/>
    <property type="evidence" value="ECO:0007669"/>
    <property type="project" value="UniProtKB-SubCell"/>
</dbReference>
<dbReference type="Pfam" id="PF06081">
    <property type="entry name" value="ArAE_1"/>
    <property type="match status" value="1"/>
</dbReference>
<dbReference type="PANTHER" id="PTHR40064:SF1">
    <property type="entry name" value="MEMBRANE PROTEIN"/>
    <property type="match status" value="1"/>
</dbReference>
<evidence type="ECO:0000256" key="2">
    <source>
        <dbReference type="ARBA" id="ARBA00022475"/>
    </source>
</evidence>